<dbReference type="PANTHER" id="PTHR36110:SF2">
    <property type="entry name" value="RING-CLEAVING DIOXYGENASE MHQE-RELATED"/>
    <property type="match status" value="1"/>
</dbReference>
<proteinExistence type="predicted"/>
<dbReference type="PROSITE" id="PS51819">
    <property type="entry name" value="VOC"/>
    <property type="match status" value="1"/>
</dbReference>
<reference evidence="2" key="1">
    <citation type="submission" date="2020-02" db="EMBL/GenBank/DDBJ databases">
        <authorList>
            <person name="Meier V. D."/>
        </authorList>
    </citation>
    <scope>NUCLEOTIDE SEQUENCE</scope>
    <source>
        <strain evidence="2">AVDCRST_MAG15</strain>
    </source>
</reference>
<organism evidence="2">
    <name type="scientific">uncultured Rubellimicrobium sp</name>
    <dbReference type="NCBI Taxonomy" id="543078"/>
    <lineage>
        <taxon>Bacteria</taxon>
        <taxon>Pseudomonadati</taxon>
        <taxon>Pseudomonadota</taxon>
        <taxon>Alphaproteobacteria</taxon>
        <taxon>Rhodobacterales</taxon>
        <taxon>Roseobacteraceae</taxon>
        <taxon>Rubellimicrobium</taxon>
        <taxon>environmental samples</taxon>
    </lineage>
</organism>
<dbReference type="PANTHER" id="PTHR36110">
    <property type="entry name" value="RING-CLEAVING DIOXYGENASE MHQE-RELATED"/>
    <property type="match status" value="1"/>
</dbReference>
<protein>
    <submittedName>
        <fullName evidence="2">Glyoxalase family protein</fullName>
    </submittedName>
</protein>
<feature type="domain" description="VOC" evidence="1">
    <location>
        <begin position="150"/>
        <end position="268"/>
    </location>
</feature>
<accession>A0A6J4PL03</accession>
<evidence type="ECO:0000259" key="1">
    <source>
        <dbReference type="PROSITE" id="PS51819"/>
    </source>
</evidence>
<dbReference type="SUPFAM" id="SSF54593">
    <property type="entry name" value="Glyoxalase/Bleomycin resistance protein/Dihydroxybiphenyl dioxygenase"/>
    <property type="match status" value="1"/>
</dbReference>
<name>A0A6J4PL03_9RHOB</name>
<sequence>MSGTVNGLHHVTMIASGAVANNAFYTEALGLRRVKTTVNFDAPDVYHLYFGDELGRAGTVMTSFPFKGAARGRRGAGEAAETSFAVPAGSLSAWEERLSPLGPVRRETRFGQERLALEGPDGEGIALVGVEGDARTPWTGVVGEEMGVRGFQGVTLWLRDAGPTVELLTLMGYDEEGREGAFIRMRARNGNGADVVDLREDRSLPFAQQSAGSVHHIAFSVPDRAAQAEVRRALSEVGFQPTPSIDRDYFYAIYFRSPGGVLFEVATEEPGFTRDEAAEALGTALKLPKQHAHLRDALKRQLEPLDGVQS</sequence>
<dbReference type="Pfam" id="PF00903">
    <property type="entry name" value="Glyoxalase"/>
    <property type="match status" value="1"/>
</dbReference>
<dbReference type="Gene3D" id="3.10.180.10">
    <property type="entry name" value="2,3-Dihydroxybiphenyl 1,2-Dioxygenase, domain 1"/>
    <property type="match status" value="2"/>
</dbReference>
<gene>
    <name evidence="2" type="ORF">AVDCRST_MAG15-2426</name>
</gene>
<dbReference type="InterPro" id="IPR052537">
    <property type="entry name" value="Extradiol_RC_dioxygenase"/>
</dbReference>
<evidence type="ECO:0000313" key="2">
    <source>
        <dbReference type="EMBL" id="CAA9419045.1"/>
    </source>
</evidence>
<dbReference type="AlphaFoldDB" id="A0A6J4PL03"/>
<dbReference type="InterPro" id="IPR004360">
    <property type="entry name" value="Glyas_Fos-R_dOase_dom"/>
</dbReference>
<dbReference type="InterPro" id="IPR029068">
    <property type="entry name" value="Glyas_Bleomycin-R_OHBP_Dase"/>
</dbReference>
<dbReference type="InterPro" id="IPR037523">
    <property type="entry name" value="VOC_core"/>
</dbReference>
<dbReference type="EMBL" id="CADCUU010000300">
    <property type="protein sequence ID" value="CAA9419045.1"/>
    <property type="molecule type" value="Genomic_DNA"/>
</dbReference>